<dbReference type="GeneID" id="136080765"/>
<accession>A0ABM4BXG0</accession>
<dbReference type="RefSeq" id="XP_065653914.1">
    <property type="nucleotide sequence ID" value="XM_065797842.1"/>
</dbReference>
<reference evidence="2" key="1">
    <citation type="submission" date="2025-08" db="UniProtKB">
        <authorList>
            <consortium name="RefSeq"/>
        </authorList>
    </citation>
    <scope>IDENTIFICATION</scope>
</reference>
<dbReference type="PANTHER" id="PTHR10773:SF19">
    <property type="match status" value="1"/>
</dbReference>
<organism evidence="1 2">
    <name type="scientific">Hydra vulgaris</name>
    <name type="common">Hydra</name>
    <name type="synonym">Hydra attenuata</name>
    <dbReference type="NCBI Taxonomy" id="6087"/>
    <lineage>
        <taxon>Eukaryota</taxon>
        <taxon>Metazoa</taxon>
        <taxon>Cnidaria</taxon>
        <taxon>Hydrozoa</taxon>
        <taxon>Hydroidolina</taxon>
        <taxon>Anthoathecata</taxon>
        <taxon>Aplanulata</taxon>
        <taxon>Hydridae</taxon>
        <taxon>Hydra</taxon>
    </lineage>
</organism>
<proteinExistence type="predicted"/>
<gene>
    <name evidence="2" type="primary">LOC136080765</name>
</gene>
<sequence length="380" mass="44130">MADLDGLDESVVSTLKSRKKQKKQCSAREKNKLFRHSSGGKIPTISCNHVSGYCKARDITKDNLLKHHTESQDATILSMLNIISVKRVRVKYNNRIKLRNMSIEYFLCCEGIKVRVCQASFCSVLSIKPDRVLRIARHWFEHGTTRPENRGRDRKKIAFSEKKEAIKNHIQSFNCRASHYGRKAFGYPATDTCSTCQTYKLAMKNQNITDNQKKLKTALFILHQRKARKFYSLLNDIHPYEITICFDMMENLVLPKLSIGEAYYSRQLYFYVLGVVIHKGDKSQSVKYIFFFTWMECENRKDSNMICSAIEHLLKNVLIDKCFNASSLRLFSDACYGQNKSINMTCMLLALRKQYFNKHILFQNEVTHICQLIACLVEFS</sequence>
<evidence type="ECO:0000313" key="2">
    <source>
        <dbReference type="RefSeq" id="XP_065653914.1"/>
    </source>
</evidence>
<keyword evidence="1" id="KW-1185">Reference proteome</keyword>
<dbReference type="Proteomes" id="UP001652625">
    <property type="component" value="Chromosome 05"/>
</dbReference>
<protein>
    <submittedName>
        <fullName evidence="2">Uncharacterized protein LOC136080765</fullName>
    </submittedName>
</protein>
<dbReference type="PANTHER" id="PTHR10773">
    <property type="entry name" value="DNA-DIRECTED RNA POLYMERASES I, II, AND III SUBUNIT RPABC2"/>
    <property type="match status" value="1"/>
</dbReference>
<name>A0ABM4BXG0_HYDVU</name>
<evidence type="ECO:0000313" key="1">
    <source>
        <dbReference type="Proteomes" id="UP001652625"/>
    </source>
</evidence>